<protein>
    <recommendedName>
        <fullName evidence="2">Nitrous oxide-stimulated promoter</fullName>
    </recommendedName>
</protein>
<dbReference type="NCBIfam" id="NF007714">
    <property type="entry name" value="PRK10410.1-2"/>
    <property type="match status" value="1"/>
</dbReference>
<dbReference type="Pfam" id="PF11756">
    <property type="entry name" value="YgbA_NO"/>
    <property type="match status" value="1"/>
</dbReference>
<comment type="caution">
    <text evidence="1">The sequence shown here is derived from an EMBL/GenBank/DDBJ whole genome shotgun (WGS) entry which is preliminary data.</text>
</comment>
<gene>
    <name evidence="1" type="ORF">LCGC14_2491010</name>
</gene>
<proteinExistence type="predicted"/>
<name>A0A0F9DYI4_9ZZZZ</name>
<dbReference type="AlphaFoldDB" id="A0A0F9DYI4"/>
<dbReference type="InterPro" id="IPR020483">
    <property type="entry name" value="Uncharacterised_YgbA"/>
</dbReference>
<evidence type="ECO:0000313" key="1">
    <source>
        <dbReference type="EMBL" id="KKL16893.1"/>
    </source>
</evidence>
<evidence type="ECO:0008006" key="2">
    <source>
        <dbReference type="Google" id="ProtNLM"/>
    </source>
</evidence>
<sequence length="115" mass="13927">MKYKNKRVDRERKTIGIMIKMYCRNNHDCKDNLCEECSELSDYARFRLDSCVFGEKKPICAKCPIHCYKPDMREKVRIVMRYSGPKMIFTHFILGMRHLFARFRKIENIPRSRKI</sequence>
<reference evidence="1" key="1">
    <citation type="journal article" date="2015" name="Nature">
        <title>Complex archaea that bridge the gap between prokaryotes and eukaryotes.</title>
        <authorList>
            <person name="Spang A."/>
            <person name="Saw J.H."/>
            <person name="Jorgensen S.L."/>
            <person name="Zaremba-Niedzwiedzka K."/>
            <person name="Martijn J."/>
            <person name="Lind A.E."/>
            <person name="van Eijk R."/>
            <person name="Schleper C."/>
            <person name="Guy L."/>
            <person name="Ettema T.J."/>
        </authorList>
    </citation>
    <scope>NUCLEOTIDE SEQUENCE</scope>
</reference>
<dbReference type="EMBL" id="LAZR01039483">
    <property type="protein sequence ID" value="KKL16893.1"/>
    <property type="molecule type" value="Genomic_DNA"/>
</dbReference>
<accession>A0A0F9DYI4</accession>
<organism evidence="1">
    <name type="scientific">marine sediment metagenome</name>
    <dbReference type="NCBI Taxonomy" id="412755"/>
    <lineage>
        <taxon>unclassified sequences</taxon>
        <taxon>metagenomes</taxon>
        <taxon>ecological metagenomes</taxon>
    </lineage>
</organism>